<organism evidence="4 5">
    <name type="scientific">Macrophomina phaseolina</name>
    <dbReference type="NCBI Taxonomy" id="35725"/>
    <lineage>
        <taxon>Eukaryota</taxon>
        <taxon>Fungi</taxon>
        <taxon>Dikarya</taxon>
        <taxon>Ascomycota</taxon>
        <taxon>Pezizomycotina</taxon>
        <taxon>Dothideomycetes</taxon>
        <taxon>Dothideomycetes incertae sedis</taxon>
        <taxon>Botryosphaeriales</taxon>
        <taxon>Botryosphaeriaceae</taxon>
        <taxon>Macrophomina</taxon>
    </lineage>
</organism>
<proteinExistence type="inferred from homology"/>
<evidence type="ECO:0000313" key="4">
    <source>
        <dbReference type="EMBL" id="KAH7012395.1"/>
    </source>
</evidence>
<dbReference type="EMBL" id="JAGTJR010000087">
    <property type="protein sequence ID" value="KAH7012395.1"/>
    <property type="molecule type" value="Genomic_DNA"/>
</dbReference>
<sequence length="401" mass="43499">MDAVKQLLENAVENGTIAGCACIASNKDGSFRYEEAVGVDSLASEPSEPVATSSVFPLISSTKLMTVVAALQLVERGALELDQDVAPLIPELASQPVLAGQLDAPVAVRRRNPLLLKYLLSHSAGTPYPGFSDVPAGYMAEQWSNLSNCTTVDARYGVPLTFEPGESFAYGFAIDWVGKIVERVSGEPSLEAYMRKHIWEPLGIQGITFWPDEHPRVKSKLVQPVQRTPDGGVEPSTAKSINDGLQECFGGQGAYARLDDFHKILQSLLANDGKLLAPDAATEMFKPQLTAPGKAALNAMLRDPTRAASVLGDVSAPLARDWNLAGLMASEDDPDGRKKRGATFWYGMLNFYWFMDVEAGLCGAFGVSLLPMADAKLKDLILAWQRSMYDMLKKQEEQQGL</sequence>
<feature type="domain" description="Beta-lactamase-related" evidence="3">
    <location>
        <begin position="5"/>
        <end position="366"/>
    </location>
</feature>
<dbReference type="PANTHER" id="PTHR43283:SF17">
    <property type="entry name" value="(LOVD), PUTATIVE (AFU_ORTHOLOGUE AFUA_5G00920)-RELATED"/>
    <property type="match status" value="1"/>
</dbReference>
<dbReference type="Pfam" id="PF00144">
    <property type="entry name" value="Beta-lactamase"/>
    <property type="match status" value="1"/>
</dbReference>
<dbReference type="InterPro" id="IPR050789">
    <property type="entry name" value="Diverse_Enzym_Activities"/>
</dbReference>
<reference evidence="4 5" key="1">
    <citation type="journal article" date="2021" name="Nat. Commun.">
        <title>Genetic determinants of endophytism in the Arabidopsis root mycobiome.</title>
        <authorList>
            <person name="Mesny F."/>
            <person name="Miyauchi S."/>
            <person name="Thiergart T."/>
            <person name="Pickel B."/>
            <person name="Atanasova L."/>
            <person name="Karlsson M."/>
            <person name="Huettel B."/>
            <person name="Barry K.W."/>
            <person name="Haridas S."/>
            <person name="Chen C."/>
            <person name="Bauer D."/>
            <person name="Andreopoulos W."/>
            <person name="Pangilinan J."/>
            <person name="LaButti K."/>
            <person name="Riley R."/>
            <person name="Lipzen A."/>
            <person name="Clum A."/>
            <person name="Drula E."/>
            <person name="Henrissat B."/>
            <person name="Kohler A."/>
            <person name="Grigoriev I.V."/>
            <person name="Martin F.M."/>
            <person name="Hacquard S."/>
        </authorList>
    </citation>
    <scope>NUCLEOTIDE SEQUENCE [LARGE SCALE GENOMIC DNA]</scope>
    <source>
        <strain evidence="4 5">MPI-SDFR-AT-0080</strain>
    </source>
</reference>
<dbReference type="Proteomes" id="UP000774617">
    <property type="component" value="Unassembled WGS sequence"/>
</dbReference>
<accession>A0ABQ8FQN2</accession>
<name>A0ABQ8FQN2_9PEZI</name>
<evidence type="ECO:0000313" key="5">
    <source>
        <dbReference type="Proteomes" id="UP000774617"/>
    </source>
</evidence>
<comment type="similarity">
    <text evidence="1">Belongs to the class-A beta-lactamase family.</text>
</comment>
<evidence type="ECO:0000256" key="2">
    <source>
        <dbReference type="ARBA" id="ARBA00022801"/>
    </source>
</evidence>
<keyword evidence="5" id="KW-1185">Reference proteome</keyword>
<evidence type="ECO:0000256" key="1">
    <source>
        <dbReference type="ARBA" id="ARBA00009009"/>
    </source>
</evidence>
<dbReference type="InterPro" id="IPR001466">
    <property type="entry name" value="Beta-lactam-related"/>
</dbReference>
<dbReference type="SUPFAM" id="SSF56601">
    <property type="entry name" value="beta-lactamase/transpeptidase-like"/>
    <property type="match status" value="1"/>
</dbReference>
<evidence type="ECO:0000259" key="3">
    <source>
        <dbReference type="Pfam" id="PF00144"/>
    </source>
</evidence>
<comment type="caution">
    <text evidence="4">The sequence shown here is derived from an EMBL/GenBank/DDBJ whole genome shotgun (WGS) entry which is preliminary data.</text>
</comment>
<dbReference type="PANTHER" id="PTHR43283">
    <property type="entry name" value="BETA-LACTAMASE-RELATED"/>
    <property type="match status" value="1"/>
</dbReference>
<gene>
    <name evidence="4" type="ORF">B0J12DRAFT_586837</name>
</gene>
<protein>
    <submittedName>
        <fullName evidence="4">Beta-lactamase family protein</fullName>
    </submittedName>
</protein>
<dbReference type="InterPro" id="IPR012338">
    <property type="entry name" value="Beta-lactam/transpept-like"/>
</dbReference>
<keyword evidence="2" id="KW-0378">Hydrolase</keyword>
<dbReference type="Gene3D" id="3.40.710.10">
    <property type="entry name" value="DD-peptidase/beta-lactamase superfamily"/>
    <property type="match status" value="1"/>
</dbReference>